<organism evidence="1 2">
    <name type="scientific">Dicentrarchus labrax</name>
    <name type="common">European seabass</name>
    <name type="synonym">Morone labrax</name>
    <dbReference type="NCBI Taxonomy" id="13489"/>
    <lineage>
        <taxon>Eukaryota</taxon>
        <taxon>Metazoa</taxon>
        <taxon>Chordata</taxon>
        <taxon>Craniata</taxon>
        <taxon>Vertebrata</taxon>
        <taxon>Euteleostomi</taxon>
        <taxon>Actinopterygii</taxon>
        <taxon>Neopterygii</taxon>
        <taxon>Teleostei</taxon>
        <taxon>Neoteleostei</taxon>
        <taxon>Acanthomorphata</taxon>
        <taxon>Eupercaria</taxon>
        <taxon>Moronidae</taxon>
        <taxon>Dicentrarchus</taxon>
    </lineage>
</organism>
<dbReference type="AlphaFoldDB" id="A0A8C4NSW0"/>
<evidence type="ECO:0000313" key="2">
    <source>
        <dbReference type="Proteomes" id="UP000694389"/>
    </source>
</evidence>
<accession>A0A8C4NSW0</accession>
<dbReference type="Proteomes" id="UP000694389">
    <property type="component" value="Unassembled WGS sequence"/>
</dbReference>
<dbReference type="PANTHER" id="PTHR34828:SF1">
    <property type="entry name" value="TESTIS-EXPRESSED PROTEIN 45"/>
    <property type="match status" value="1"/>
</dbReference>
<keyword evidence="2" id="KW-1185">Reference proteome</keyword>
<sequence length="371" mass="42484">MVSYQRHPLPQIHCTPHWNALRTNFKMQTDPGEDHFLTTQSQKFPHHPFQPLRTPIRQPLAAKKIQQLEKLQESTTRASFTLHRGSPVVKVKVKHLEEGFPTIKGDKRQHSFVSEYDKTFQGAWSRAAQSVDKHTSSVPMGDPVKIVERKTTHAASFSQPNACRPPVVKERLKLNLGHFSQDSWSSTSKETFCHHKLRDPVVLIKRNHNSSYLPKGDTDMSRNKERLSVTTNRVEFSELNQTHPVYGPGHDLITKSHVHFSPGHLSREYYTTTVQEHYSKQDGERARPVVQQLSNILSGPEHDLSHSTTKSDYVPVQICRQAPYQSQQRSNFKFPQAHLLFSTTHSEEFIPQPLTLQCPGPSLYTSHFAIQ</sequence>
<evidence type="ECO:0000313" key="1">
    <source>
        <dbReference type="Ensembl" id="ENSDLAP00005044691.2"/>
    </source>
</evidence>
<dbReference type="InterPro" id="IPR028001">
    <property type="entry name" value="SAXO5"/>
</dbReference>
<reference evidence="1" key="1">
    <citation type="submission" date="2025-08" db="UniProtKB">
        <authorList>
            <consortium name="Ensembl"/>
        </authorList>
    </citation>
    <scope>IDENTIFICATION</scope>
</reference>
<reference evidence="1" key="2">
    <citation type="submission" date="2025-09" db="UniProtKB">
        <authorList>
            <consortium name="Ensembl"/>
        </authorList>
    </citation>
    <scope>IDENTIFICATION</scope>
</reference>
<dbReference type="Ensembl" id="ENSDLAT00005047698.2">
    <property type="protein sequence ID" value="ENSDLAP00005044691.2"/>
    <property type="gene ID" value="ENSDLAG00005019807.2"/>
</dbReference>
<dbReference type="GeneTree" id="ENSGT00510000053055"/>
<protein>
    <submittedName>
        <fullName evidence="1">Uncharacterized protein</fullName>
    </submittedName>
</protein>
<dbReference type="PANTHER" id="PTHR34828">
    <property type="entry name" value="TESTIS-EXPRESSED PROTEIN 45"/>
    <property type="match status" value="1"/>
</dbReference>
<proteinExistence type="predicted"/>
<name>A0A8C4NSW0_DICLA</name>